<evidence type="ECO:0000313" key="3">
    <source>
        <dbReference type="EMBL" id="RDG32623.1"/>
    </source>
</evidence>
<reference evidence="3 4" key="1">
    <citation type="submission" date="2018-07" db="EMBL/GenBank/DDBJ databases">
        <title>Streptomyces species from bats.</title>
        <authorList>
            <person name="Dunlap C."/>
        </authorList>
    </citation>
    <scope>NUCLEOTIDE SEQUENCE [LARGE SCALE GENOMIC DNA]</scope>
    <source>
        <strain evidence="3 4">AC230</strain>
    </source>
</reference>
<dbReference type="SUPFAM" id="SSF53187">
    <property type="entry name" value="Zn-dependent exopeptidases"/>
    <property type="match status" value="1"/>
</dbReference>
<accession>A0A370AYC3</accession>
<feature type="domain" description="Peptidase M14" evidence="2">
    <location>
        <begin position="67"/>
        <end position="162"/>
    </location>
</feature>
<name>A0A370AYC3_9ACTN</name>
<dbReference type="EMBL" id="QQNA01000359">
    <property type="protein sequence ID" value="RDG32623.1"/>
    <property type="molecule type" value="Genomic_DNA"/>
</dbReference>
<dbReference type="AlphaFoldDB" id="A0A370AYC3"/>
<evidence type="ECO:0000259" key="2">
    <source>
        <dbReference type="Pfam" id="PF00246"/>
    </source>
</evidence>
<dbReference type="Gene3D" id="3.40.630.10">
    <property type="entry name" value="Zn peptidases"/>
    <property type="match status" value="1"/>
</dbReference>
<comment type="caution">
    <text evidence="3">The sequence shown here is derived from an EMBL/GenBank/DDBJ whole genome shotgun (WGS) entry which is preliminary data.</text>
</comment>
<dbReference type="Proteomes" id="UP000253741">
    <property type="component" value="Unassembled WGS sequence"/>
</dbReference>
<feature type="region of interest" description="Disordered" evidence="1">
    <location>
        <begin position="1"/>
        <end position="48"/>
    </location>
</feature>
<organism evidence="3 4">
    <name type="scientific">Streptomyces corynorhini</name>
    <dbReference type="NCBI Taxonomy" id="2282652"/>
    <lineage>
        <taxon>Bacteria</taxon>
        <taxon>Bacillati</taxon>
        <taxon>Actinomycetota</taxon>
        <taxon>Actinomycetes</taxon>
        <taxon>Kitasatosporales</taxon>
        <taxon>Streptomycetaceae</taxon>
        <taxon>Streptomyces</taxon>
    </lineage>
</organism>
<sequence length="514" mass="55089">MARGVDVCAHGDGASVAPLDGGSRAQRRRRSRSCVPQRGPTAPPPVPERVTVPGRYLDVDELTLRAEALTTAFPGLAVLRRIGSSRSGEPIRLLSVGRGSRDVLVVAGPHANEPVGGVTALRLARYLCGPSKRAGTGRRSGPADTTWHFVLCADPEGARRNERWIKGPMTLSHYFRNFYRPGLAEQPEWLPTEPGAAPLPETAALLGVQDELRPYLQCSLHGVDVGGTFVQLTRGLPGFSGRLTGSARDLSLPVERGPYDAFFWPSPGPGVFDMPRPRETDQVATRPASTATSTWSHPHRYGTVTAIVESPMWAVDAVADTSEHPDPYGALGSVSRTLAEETRHLSGLLERVAPGLPDSAEPLLTPVTEYLAVSADLAGEWSPETALGPSGSLPPMNRARVTALRIAARRLMMRSAGLLHQMLDDGGEGASGHRLARGPAPEVRAELQRFLTEGCEAFEADFRTRWIPVSDQVEHQFRVVLAAAELAARTTRLPGPADGGSPDDAVPRPVVVRA</sequence>
<evidence type="ECO:0000256" key="1">
    <source>
        <dbReference type="SAM" id="MobiDB-lite"/>
    </source>
</evidence>
<protein>
    <submittedName>
        <fullName evidence="3">Dehydrogenase</fullName>
    </submittedName>
</protein>
<feature type="compositionally biased region" description="Low complexity" evidence="1">
    <location>
        <begin position="502"/>
        <end position="514"/>
    </location>
</feature>
<evidence type="ECO:0000313" key="4">
    <source>
        <dbReference type="Proteomes" id="UP000253741"/>
    </source>
</evidence>
<dbReference type="GO" id="GO:0008270">
    <property type="term" value="F:zinc ion binding"/>
    <property type="evidence" value="ECO:0007669"/>
    <property type="project" value="InterPro"/>
</dbReference>
<feature type="region of interest" description="Disordered" evidence="1">
    <location>
        <begin position="492"/>
        <end position="514"/>
    </location>
</feature>
<dbReference type="GO" id="GO:0004181">
    <property type="term" value="F:metallocarboxypeptidase activity"/>
    <property type="evidence" value="ECO:0007669"/>
    <property type="project" value="InterPro"/>
</dbReference>
<gene>
    <name evidence="3" type="ORF">DVH02_32140</name>
</gene>
<dbReference type="InterPro" id="IPR000834">
    <property type="entry name" value="Peptidase_M14"/>
</dbReference>
<proteinExistence type="predicted"/>
<dbReference type="GO" id="GO:0006508">
    <property type="term" value="P:proteolysis"/>
    <property type="evidence" value="ECO:0007669"/>
    <property type="project" value="InterPro"/>
</dbReference>
<dbReference type="Pfam" id="PF00246">
    <property type="entry name" value="Peptidase_M14"/>
    <property type="match status" value="1"/>
</dbReference>
<keyword evidence="4" id="KW-1185">Reference proteome</keyword>